<feature type="compositionally biased region" description="Basic residues" evidence="1">
    <location>
        <begin position="31"/>
        <end position="45"/>
    </location>
</feature>
<evidence type="ECO:0000313" key="2">
    <source>
        <dbReference type="EMBL" id="VEU59021.1"/>
    </source>
</evidence>
<gene>
    <name evidence="2" type="ORF">NCTC10183_00813</name>
</gene>
<evidence type="ECO:0000256" key="1">
    <source>
        <dbReference type="SAM" id="MobiDB-lite"/>
    </source>
</evidence>
<name>A0A449A442_9BACT</name>
<dbReference type="Proteomes" id="UP000290568">
    <property type="component" value="Chromosome"/>
</dbReference>
<feature type="compositionally biased region" description="Polar residues" evidence="1">
    <location>
        <begin position="1"/>
        <end position="11"/>
    </location>
</feature>
<sequence length="77" mass="9008">METQVTNSRTFVSDSENEEEQNNQVNPNNKDKKKSKPKQNKRKTNLKGQKELLKEVKKSIFGDIEVDQLDIDEEDEK</sequence>
<reference evidence="2 3" key="1">
    <citation type="submission" date="2019-01" db="EMBL/GenBank/DDBJ databases">
        <authorList>
            <consortium name="Pathogen Informatics"/>
        </authorList>
    </citation>
    <scope>NUCLEOTIDE SEQUENCE [LARGE SCALE GENOMIC DNA]</scope>
    <source>
        <strain evidence="2 3">NCTC10183</strain>
    </source>
</reference>
<dbReference type="RefSeq" id="WP_129620628.1">
    <property type="nucleotide sequence ID" value="NZ_LR214950.1"/>
</dbReference>
<feature type="region of interest" description="Disordered" evidence="1">
    <location>
        <begin position="1"/>
        <end position="50"/>
    </location>
</feature>
<dbReference type="AlphaFoldDB" id="A0A449A442"/>
<organism evidence="2 3">
    <name type="scientific">Mycoplasmopsis gallinacea</name>
    <dbReference type="NCBI Taxonomy" id="29556"/>
    <lineage>
        <taxon>Bacteria</taxon>
        <taxon>Bacillati</taxon>
        <taxon>Mycoplasmatota</taxon>
        <taxon>Mycoplasmoidales</taxon>
        <taxon>Metamycoplasmataceae</taxon>
        <taxon>Mycoplasmopsis</taxon>
    </lineage>
</organism>
<evidence type="ECO:0000313" key="3">
    <source>
        <dbReference type="Proteomes" id="UP000290568"/>
    </source>
</evidence>
<keyword evidence="3" id="KW-1185">Reference proteome</keyword>
<protein>
    <submittedName>
        <fullName evidence="2">Uncharacterized protein</fullName>
    </submittedName>
</protein>
<dbReference type="EMBL" id="LR214950">
    <property type="protein sequence ID" value="VEU59021.1"/>
    <property type="molecule type" value="Genomic_DNA"/>
</dbReference>
<accession>A0A449A442</accession>
<proteinExistence type="predicted"/>